<name>A0A1T5K109_9GAMM</name>
<sequence>MNPAHTLLALAALAVLNIALGWLVSSRHERARIQAEQREAQAQARLLQRRDQEDGDDLLQRANAVADACHQAVDRAQQAWRAGDSEQRRLWVGIHEACGDEFRDMASQMRALEAA</sequence>
<reference evidence="1 2" key="1">
    <citation type="submission" date="2017-02" db="EMBL/GenBank/DDBJ databases">
        <authorList>
            <person name="Peterson S.W."/>
        </authorList>
    </citation>
    <scope>NUCLEOTIDE SEQUENCE [LARGE SCALE GENOMIC DNA]</scope>
    <source>
        <strain evidence="1 2">P15</strain>
    </source>
</reference>
<protein>
    <submittedName>
        <fullName evidence="1">Uncharacterized protein</fullName>
    </submittedName>
</protein>
<dbReference type="Proteomes" id="UP000190341">
    <property type="component" value="Unassembled WGS sequence"/>
</dbReference>
<evidence type="ECO:0000313" key="1">
    <source>
        <dbReference type="EMBL" id="SKC57457.1"/>
    </source>
</evidence>
<organism evidence="1 2">
    <name type="scientific">Pseudoxanthomonas indica</name>
    <dbReference type="NCBI Taxonomy" id="428993"/>
    <lineage>
        <taxon>Bacteria</taxon>
        <taxon>Pseudomonadati</taxon>
        <taxon>Pseudomonadota</taxon>
        <taxon>Gammaproteobacteria</taxon>
        <taxon>Lysobacterales</taxon>
        <taxon>Lysobacteraceae</taxon>
        <taxon>Pseudoxanthomonas</taxon>
    </lineage>
</organism>
<gene>
    <name evidence="1" type="ORF">SAMN06296058_1271</name>
</gene>
<keyword evidence="2" id="KW-1185">Reference proteome</keyword>
<accession>A0A1T5K109</accession>
<evidence type="ECO:0000313" key="2">
    <source>
        <dbReference type="Proteomes" id="UP000190341"/>
    </source>
</evidence>
<proteinExistence type="predicted"/>
<dbReference type="STRING" id="428993.SAMN06296058_1271"/>
<dbReference type="EMBL" id="FUZV01000001">
    <property type="protein sequence ID" value="SKC57457.1"/>
    <property type="molecule type" value="Genomic_DNA"/>
</dbReference>
<dbReference type="AlphaFoldDB" id="A0A1T5K109"/>
<dbReference type="RefSeq" id="WP_079723586.1">
    <property type="nucleotide sequence ID" value="NZ_BMCL01000002.1"/>
</dbReference>